<reference evidence="2" key="1">
    <citation type="submission" date="2023-11" db="EMBL/GenBank/DDBJ databases">
        <title>The genome sequences of three competitors of mushroom-forming fungi.</title>
        <authorList>
            <person name="Beijen E."/>
            <person name="Ohm R.A."/>
        </authorList>
    </citation>
    <scope>NUCLEOTIDE SEQUENCE</scope>
    <source>
        <strain evidence="2">CBS 100526</strain>
    </source>
</reference>
<dbReference type="RefSeq" id="XP_062753054.1">
    <property type="nucleotide sequence ID" value="XM_062902768.1"/>
</dbReference>
<comment type="caution">
    <text evidence="2">The sequence shown here is derived from an EMBL/GenBank/DDBJ whole genome shotgun (WGS) entry which is preliminary data.</text>
</comment>
<dbReference type="Gene3D" id="2.40.10.10">
    <property type="entry name" value="Trypsin-like serine proteases"/>
    <property type="match status" value="2"/>
</dbReference>
<dbReference type="AlphaFoldDB" id="A0AAE1ICS6"/>
<proteinExistence type="predicted"/>
<dbReference type="GeneID" id="87922673"/>
<keyword evidence="3" id="KW-1185">Reference proteome</keyword>
<evidence type="ECO:0000256" key="1">
    <source>
        <dbReference type="ARBA" id="ARBA00022729"/>
    </source>
</evidence>
<dbReference type="PANTHER" id="PTHR15462">
    <property type="entry name" value="SERINE PROTEASE"/>
    <property type="match status" value="1"/>
</dbReference>
<sequence>MLYRLGIEFSSDTKMEYPRIIAPGDVHRTRIENQQPDVNKGLDKASFDLKNSIVRLQCDFGDGPTYGTGFFVNFPCSMYDVILTAAHNLINNEKVTVQTLKVFCAKTEKNAKNTGQGTEKEKIESEPVAGFKICPQYIEILETMSKDSDKGPKASAKGPKAPDKGSYDYGIILLVKDKTKESNRQGLGLNLGLSSHITLQGSKMANVSGYGGNDPTSPLQHSSGQVIKTGVKQCVEYKAPTEQGMSGSPVWIPYGGHPMVVGIHNMRPKTKVGGSRGTKMTEEVFRTICAWLGIGFFGKRLCALGKKNKPHNTYLSFFQHSDFAKVFLGSSEEARNQDNVTFDIMPTTIFPRWAGRHVLYAFKFHRPPTWKDDKKCWVEWQPKQQRAILVDTLKDVNLVRLDEKLLKSGNKRLLVLIPAPGDPSKIQELRMYDDDRDEDDIEDGMTEFAGVSFGRWGDKADMVGSRMFVIE</sequence>
<accession>A0AAE1ICS6</accession>
<gene>
    <name evidence="2" type="ORF">Triagg1_7974</name>
</gene>
<organism evidence="2 3">
    <name type="scientific">Trichoderma aggressivum f. europaeum</name>
    <dbReference type="NCBI Taxonomy" id="173218"/>
    <lineage>
        <taxon>Eukaryota</taxon>
        <taxon>Fungi</taxon>
        <taxon>Dikarya</taxon>
        <taxon>Ascomycota</taxon>
        <taxon>Pezizomycotina</taxon>
        <taxon>Sordariomycetes</taxon>
        <taxon>Hypocreomycetidae</taxon>
        <taxon>Hypocreales</taxon>
        <taxon>Hypocreaceae</taxon>
        <taxon>Trichoderma</taxon>
    </lineage>
</organism>
<evidence type="ECO:0000313" key="2">
    <source>
        <dbReference type="EMBL" id="KAK4066974.1"/>
    </source>
</evidence>
<dbReference type="EMBL" id="JAWRVG010000037">
    <property type="protein sequence ID" value="KAK4066974.1"/>
    <property type="molecule type" value="Genomic_DNA"/>
</dbReference>
<keyword evidence="1" id="KW-0732">Signal</keyword>
<dbReference type="InterPro" id="IPR009003">
    <property type="entry name" value="Peptidase_S1_PA"/>
</dbReference>
<protein>
    <recommendedName>
        <fullName evidence="4">Serine protease</fullName>
    </recommendedName>
</protein>
<dbReference type="InterPro" id="IPR050966">
    <property type="entry name" value="Glutamyl_endopeptidase"/>
</dbReference>
<dbReference type="SUPFAM" id="SSF50494">
    <property type="entry name" value="Trypsin-like serine proteases"/>
    <property type="match status" value="1"/>
</dbReference>
<dbReference type="Proteomes" id="UP001273209">
    <property type="component" value="Unassembled WGS sequence"/>
</dbReference>
<evidence type="ECO:0000313" key="3">
    <source>
        <dbReference type="Proteomes" id="UP001273209"/>
    </source>
</evidence>
<name>A0AAE1ICS6_9HYPO</name>
<dbReference type="PANTHER" id="PTHR15462:SF8">
    <property type="entry name" value="SERINE PROTEASE"/>
    <property type="match status" value="1"/>
</dbReference>
<evidence type="ECO:0008006" key="4">
    <source>
        <dbReference type="Google" id="ProtNLM"/>
    </source>
</evidence>
<dbReference type="InterPro" id="IPR043504">
    <property type="entry name" value="Peptidase_S1_PA_chymotrypsin"/>
</dbReference>